<dbReference type="PANTHER" id="PTHR36985:SF1">
    <property type="entry name" value="TRANSLOCATION AND ASSEMBLY MODULE SUBUNIT TAMB"/>
    <property type="match status" value="1"/>
</dbReference>
<feature type="domain" description="Translocation and assembly module TamB C-terminal" evidence="6">
    <location>
        <begin position="929"/>
        <end position="1247"/>
    </location>
</feature>
<dbReference type="Proteomes" id="UP001596055">
    <property type="component" value="Unassembled WGS sequence"/>
</dbReference>
<keyword evidence="2 5" id="KW-0812">Transmembrane</keyword>
<name>A0ABW0RLB0_9GAMM</name>
<protein>
    <submittedName>
        <fullName evidence="7">Translocation/assembly module TamB domain-containing protein</fullName>
    </submittedName>
</protein>
<comment type="subcellular location">
    <subcellularLocation>
        <location evidence="1">Membrane</location>
        <topology evidence="1">Single-pass membrane protein</topology>
    </subcellularLocation>
</comment>
<organism evidence="7 8">
    <name type="scientific">Marinobacter koreensis</name>
    <dbReference type="NCBI Taxonomy" id="335974"/>
    <lineage>
        <taxon>Bacteria</taxon>
        <taxon>Pseudomonadati</taxon>
        <taxon>Pseudomonadota</taxon>
        <taxon>Gammaproteobacteria</taxon>
        <taxon>Pseudomonadales</taxon>
        <taxon>Marinobacteraceae</taxon>
        <taxon>Marinobacter</taxon>
    </lineage>
</organism>
<evidence type="ECO:0000313" key="7">
    <source>
        <dbReference type="EMBL" id="MFC5544370.1"/>
    </source>
</evidence>
<proteinExistence type="predicted"/>
<evidence type="ECO:0000259" key="6">
    <source>
        <dbReference type="Pfam" id="PF04357"/>
    </source>
</evidence>
<gene>
    <name evidence="7" type="ORF">ACFPQA_04865</name>
</gene>
<evidence type="ECO:0000256" key="3">
    <source>
        <dbReference type="ARBA" id="ARBA00022989"/>
    </source>
</evidence>
<dbReference type="Pfam" id="PF04357">
    <property type="entry name" value="TamB"/>
    <property type="match status" value="1"/>
</dbReference>
<dbReference type="EMBL" id="JBHSNL010000001">
    <property type="protein sequence ID" value="MFC5544370.1"/>
    <property type="molecule type" value="Genomic_DNA"/>
</dbReference>
<dbReference type="RefSeq" id="WP_248154736.1">
    <property type="nucleotide sequence ID" value="NZ_JAKZAJ010000001.1"/>
</dbReference>
<sequence length="1247" mass="133524">MTDEKRPEPASETTERRHPLRWIVLVPGLLALILVLLVAGILLALRSETGTTWVIQQVPGLSVQSGRGSLLGNWQARHLHWQGYGITLDLVAPRIDWSPSCLLQKQVCLDTLHADRITVTTAPSDSDQGASAGLQLPTLDIPVSIRLADVQLGPFELNQSRIWDRFELEGAGSGADWSLGRVSYRLADYAVTASGQITTRGDWPVDLDVQASLPPPEGDRWLVNLQLAGSVRSLRVNGTSKGYLSASLAGQVSPLDPALPAQLTVRSDQFRGLSSLPSTLAFSDIRIEAKGSLQNGFQTHGQATLPGTAGPVDLALSGLLTTAGARDTTLKLSGRGPSAGTVRLQGSVHWLEGIRAQADLTMEHFPWYTLIPEMAEPAIELKTLTGQLSLEGREYQATLHASTDGPQGAADIDTSLNGDFQSVTVSELKLSSEAGSLTGQGKVGFDGPLTWNAALDLSGFNPGTWFPMLEASLNGQVRSEGSWHSGAIPEMTANWNLQGTWRTHDTRATGNVDTRSGRWLLSDFELLVGNNRVSGSGAWGDQIEGDLSLDAPSPEQLLAGLEGQLQGQIHLGGTRADPTGNLSLKGQELAWQGKVALDDLDATASLAEGQRLTAELKGKGLAAGGQRIDTVTLNATGTEGAHTLKVDLQQDDATVALSFSGGFESGWSQWQGRLASGRIDIASQNQQWLLQSPASLSWQGGKQVRFGAHCWAWQQSSVCAEEQQLWPQPDIAYRIERFPASALSPLLPETLRWESELNGQVALTLSDAGPRGHIRVDAGSGKFEVLVDGDWQSLGYQTFVTELNLEPDVARLAVNLSGKGLGDLNLDLSVDPSSPDREIDGKFSLAGLDVAVAGVFTRFKEVAGEINGQGRLSGALMNPEVTGQLALTDGRVMDPSLPVPMESIVMQVDLKGHSADISGRIRSNARSDTILDGSLDWTDGWKGRVAVKGSRVPLNIEPYAHLEVGPDLAIEFSQGRLSVSGDISVPRGSIEIQSLPDQAVQVSDDEVVVGVETEKPAIRSMNMNVTVRVGADEVSFSAFGITGNLEGTLRIGNDMDTRGTLQLVKGHYEAYGQELELRQARLLFVGNLTQPYLDVEAIREVGSVTAGLRLSGPVRSPSTEVFSTPDMPQTDALSYLILGRAPQSQGDRGQMNRAALSLGLTQASKLTGKVGEELGIRNLALEAEGTGEQTSVVASGYLTDDLSVRYGVGIFQPITTFALRYDLGKYFYLEAASGLAASLDIFYTRDF</sequence>
<dbReference type="InterPro" id="IPR007452">
    <property type="entry name" value="TamB_C"/>
</dbReference>
<comment type="caution">
    <text evidence="7">The sequence shown here is derived from an EMBL/GenBank/DDBJ whole genome shotgun (WGS) entry which is preliminary data.</text>
</comment>
<reference evidence="8" key="1">
    <citation type="journal article" date="2019" name="Int. J. Syst. Evol. Microbiol.">
        <title>The Global Catalogue of Microorganisms (GCM) 10K type strain sequencing project: providing services to taxonomists for standard genome sequencing and annotation.</title>
        <authorList>
            <consortium name="The Broad Institute Genomics Platform"/>
            <consortium name="The Broad Institute Genome Sequencing Center for Infectious Disease"/>
            <person name="Wu L."/>
            <person name="Ma J."/>
        </authorList>
    </citation>
    <scope>NUCLEOTIDE SEQUENCE [LARGE SCALE GENOMIC DNA]</scope>
    <source>
        <strain evidence="8">CGMCC 4.1799</strain>
    </source>
</reference>
<dbReference type="PANTHER" id="PTHR36985">
    <property type="entry name" value="TRANSLOCATION AND ASSEMBLY MODULE SUBUNIT TAMB"/>
    <property type="match status" value="1"/>
</dbReference>
<accession>A0ABW0RLB0</accession>
<keyword evidence="4 5" id="KW-0472">Membrane</keyword>
<keyword evidence="8" id="KW-1185">Reference proteome</keyword>
<evidence type="ECO:0000256" key="2">
    <source>
        <dbReference type="ARBA" id="ARBA00022692"/>
    </source>
</evidence>
<feature type="transmembrane region" description="Helical" evidence="5">
    <location>
        <begin position="20"/>
        <end position="45"/>
    </location>
</feature>
<evidence type="ECO:0000256" key="1">
    <source>
        <dbReference type="ARBA" id="ARBA00004167"/>
    </source>
</evidence>
<evidence type="ECO:0000256" key="5">
    <source>
        <dbReference type="SAM" id="Phobius"/>
    </source>
</evidence>
<evidence type="ECO:0000256" key="4">
    <source>
        <dbReference type="ARBA" id="ARBA00023136"/>
    </source>
</evidence>
<evidence type="ECO:0000313" key="8">
    <source>
        <dbReference type="Proteomes" id="UP001596055"/>
    </source>
</evidence>
<keyword evidence="3 5" id="KW-1133">Transmembrane helix</keyword>